<reference evidence="1" key="1">
    <citation type="journal article" date="2019" name="Sci. Rep.">
        <title>Draft genome of Tanacetum cinerariifolium, the natural source of mosquito coil.</title>
        <authorList>
            <person name="Yamashiro T."/>
            <person name="Shiraishi A."/>
            <person name="Satake H."/>
            <person name="Nakayama K."/>
        </authorList>
    </citation>
    <scope>NUCLEOTIDE SEQUENCE</scope>
</reference>
<feature type="non-terminal residue" evidence="1">
    <location>
        <position position="161"/>
    </location>
</feature>
<name>A0A699RS16_TANCI</name>
<dbReference type="AlphaFoldDB" id="A0A699RS16"/>
<accession>A0A699RS16</accession>
<evidence type="ECO:0008006" key="2">
    <source>
        <dbReference type="Google" id="ProtNLM"/>
    </source>
</evidence>
<comment type="caution">
    <text evidence="1">The sequence shown here is derived from an EMBL/GenBank/DDBJ whole genome shotgun (WGS) entry which is preliminary data.</text>
</comment>
<evidence type="ECO:0000313" key="1">
    <source>
        <dbReference type="EMBL" id="GFC86882.1"/>
    </source>
</evidence>
<dbReference type="EMBL" id="BKCJ011107529">
    <property type="protein sequence ID" value="GFC86882.1"/>
    <property type="molecule type" value="Genomic_DNA"/>
</dbReference>
<gene>
    <name evidence="1" type="ORF">Tci_858852</name>
</gene>
<sequence length="161" mass="18363">RADGKLIGKLRRERRYFRTVATHYVHEVAHSRDYCARIMDYCQSRERARTTRANPDPSRTTTATEPMTQEAINNLIAQRVAKAIAEYETQRNSVVNGDTSNTTGTGAKTVRPTRECTYKDYLNCGPLKFNGTEEVIGLTRWFERTESVFSISNCTSETQVK</sequence>
<proteinExistence type="predicted"/>
<organism evidence="1">
    <name type="scientific">Tanacetum cinerariifolium</name>
    <name type="common">Dalmatian daisy</name>
    <name type="synonym">Chrysanthemum cinerariifolium</name>
    <dbReference type="NCBI Taxonomy" id="118510"/>
    <lineage>
        <taxon>Eukaryota</taxon>
        <taxon>Viridiplantae</taxon>
        <taxon>Streptophyta</taxon>
        <taxon>Embryophyta</taxon>
        <taxon>Tracheophyta</taxon>
        <taxon>Spermatophyta</taxon>
        <taxon>Magnoliopsida</taxon>
        <taxon>eudicotyledons</taxon>
        <taxon>Gunneridae</taxon>
        <taxon>Pentapetalae</taxon>
        <taxon>asterids</taxon>
        <taxon>campanulids</taxon>
        <taxon>Asterales</taxon>
        <taxon>Asteraceae</taxon>
        <taxon>Asteroideae</taxon>
        <taxon>Anthemideae</taxon>
        <taxon>Anthemidinae</taxon>
        <taxon>Tanacetum</taxon>
    </lineage>
</organism>
<protein>
    <recommendedName>
        <fullName evidence="2">Reverse transcriptase domain-containing protein</fullName>
    </recommendedName>
</protein>
<feature type="non-terminal residue" evidence="1">
    <location>
        <position position="1"/>
    </location>
</feature>